<dbReference type="PANTHER" id="PTHR37042:SF4">
    <property type="entry name" value="OUTER MEMBRANE PROTEIN RV1973"/>
    <property type="match status" value="1"/>
</dbReference>
<proteinExistence type="predicted"/>
<sequence length="194" mass="21801">MSPRRKFDPGSDTDFWSLRLDSPISVRVLRRSRRRGFELVAILAAITAAAAIIFCTQVLTSHQKHWRTTIDDAAALGFVHSFMTEFTSPDPFHANDYTDRILTHATGDFAEQYRANQNQILVEVARSEPTTGTVLDAGVSRRNDDGSIDMLVVTKLASQSPDGKLRLERANRWVVTAKQEGDRQWKISSLIPMI</sequence>
<dbReference type="Proteomes" id="UP001154266">
    <property type="component" value="Unassembled WGS sequence"/>
</dbReference>
<evidence type="ECO:0000256" key="3">
    <source>
        <dbReference type="SAM" id="Phobius"/>
    </source>
</evidence>
<dbReference type="RefSeq" id="WP_278223916.1">
    <property type="nucleotide sequence ID" value="NZ_JAKZMO010000046.1"/>
</dbReference>
<evidence type="ECO:0000256" key="2">
    <source>
        <dbReference type="ARBA" id="ARBA00023136"/>
    </source>
</evidence>
<keyword evidence="2 3" id="KW-0472">Membrane</keyword>
<evidence type="ECO:0000313" key="4">
    <source>
        <dbReference type="EMBL" id="MDG5486846.1"/>
    </source>
</evidence>
<protein>
    <submittedName>
        <fullName evidence="4">Mammalian cell entry protein</fullName>
    </submittedName>
</protein>
<organism evidence="4 5">
    <name type="scientific">Mycolicibacterium gadium</name>
    <name type="common">Mycobacterium gadium</name>
    <dbReference type="NCBI Taxonomy" id="1794"/>
    <lineage>
        <taxon>Bacteria</taxon>
        <taxon>Bacillati</taxon>
        <taxon>Actinomycetota</taxon>
        <taxon>Actinomycetes</taxon>
        <taxon>Mycobacteriales</taxon>
        <taxon>Mycobacteriaceae</taxon>
        <taxon>Mycolicibacterium</taxon>
    </lineage>
</organism>
<accession>A0ABT6H0K3</accession>
<keyword evidence="5" id="KW-1185">Reference proteome</keyword>
<feature type="transmembrane region" description="Helical" evidence="3">
    <location>
        <begin position="37"/>
        <end position="59"/>
    </location>
</feature>
<keyword evidence="3" id="KW-0812">Transmembrane</keyword>
<reference evidence="4" key="1">
    <citation type="journal article" date="2023" name="Environ. Microbiol.">
        <title>The 2-methylpropene degradation pathway in Mycobacteriaceae family strains.</title>
        <authorList>
            <person name="Helbich S."/>
            <person name="Barrantes I."/>
            <person name="Dos Anjos Borges L.G."/>
            <person name="Pieper D.H."/>
            <person name="Vainshtein Y."/>
            <person name="Sohn K."/>
            <person name="Engesser K.H."/>
        </authorList>
    </citation>
    <scope>NUCLEOTIDE SEQUENCE</scope>
    <source>
        <strain evidence="4">IBE100</strain>
    </source>
</reference>
<dbReference type="PANTHER" id="PTHR37042">
    <property type="entry name" value="OUTER MEMBRANE PROTEIN RV1973"/>
    <property type="match status" value="1"/>
</dbReference>
<comment type="subcellular location">
    <subcellularLocation>
        <location evidence="1">Membrane</location>
    </subcellularLocation>
</comment>
<evidence type="ECO:0000256" key="1">
    <source>
        <dbReference type="ARBA" id="ARBA00004370"/>
    </source>
</evidence>
<gene>
    <name evidence="4" type="ORF">MNO81_28985</name>
</gene>
<comment type="caution">
    <text evidence="4">The sequence shown here is derived from an EMBL/GenBank/DDBJ whole genome shotgun (WGS) entry which is preliminary data.</text>
</comment>
<keyword evidence="3" id="KW-1133">Transmembrane helix</keyword>
<name>A0ABT6H0K3_MYCGU</name>
<dbReference type="EMBL" id="JAKZMO010000046">
    <property type="protein sequence ID" value="MDG5486846.1"/>
    <property type="molecule type" value="Genomic_DNA"/>
</dbReference>
<evidence type="ECO:0000313" key="5">
    <source>
        <dbReference type="Proteomes" id="UP001154266"/>
    </source>
</evidence>